<dbReference type="Proteomes" id="UP000557899">
    <property type="component" value="Unassembled WGS sequence"/>
</dbReference>
<feature type="transmembrane region" description="Helical" evidence="1">
    <location>
        <begin position="29"/>
        <end position="50"/>
    </location>
</feature>
<comment type="caution">
    <text evidence="2">The sequence shown here is derived from an EMBL/GenBank/DDBJ whole genome shotgun (WGS) entry which is preliminary data.</text>
</comment>
<evidence type="ECO:0000313" key="2">
    <source>
        <dbReference type="EMBL" id="NLA55331.1"/>
    </source>
</evidence>
<name>A0A7X6PM23_9CORY</name>
<sequence>MTQPPRAEYPVPNVYARARRRGRRRGHRLPYHVAVELAPGLIMTLTPAAAYRFANNLVDVAESIERNTP</sequence>
<dbReference type="EMBL" id="JAAZHI010000076">
    <property type="protein sequence ID" value="NLA55331.1"/>
    <property type="molecule type" value="Genomic_DNA"/>
</dbReference>
<keyword evidence="1" id="KW-1133">Transmembrane helix</keyword>
<keyword evidence="1" id="KW-0812">Transmembrane</keyword>
<protein>
    <submittedName>
        <fullName evidence="2">Uncharacterized protein</fullName>
    </submittedName>
</protein>
<organism evidence="2 3">
    <name type="scientific">Corynebacterium humireducens</name>
    <dbReference type="NCBI Taxonomy" id="1223514"/>
    <lineage>
        <taxon>Bacteria</taxon>
        <taxon>Bacillati</taxon>
        <taxon>Actinomycetota</taxon>
        <taxon>Actinomycetes</taxon>
        <taxon>Mycobacteriales</taxon>
        <taxon>Corynebacteriaceae</taxon>
        <taxon>Corynebacterium</taxon>
    </lineage>
</organism>
<evidence type="ECO:0000256" key="1">
    <source>
        <dbReference type="SAM" id="Phobius"/>
    </source>
</evidence>
<keyword evidence="1" id="KW-0472">Membrane</keyword>
<evidence type="ECO:0000313" key="3">
    <source>
        <dbReference type="Proteomes" id="UP000557899"/>
    </source>
</evidence>
<dbReference type="AlphaFoldDB" id="A0A7X6PM23"/>
<proteinExistence type="predicted"/>
<reference evidence="2 3" key="1">
    <citation type="journal article" date="2020" name="Biotechnol. Biofuels">
        <title>New insights from the biogas microbiome by comprehensive genome-resolved metagenomics of nearly 1600 species originating from multiple anaerobic digesters.</title>
        <authorList>
            <person name="Campanaro S."/>
            <person name="Treu L."/>
            <person name="Rodriguez-R L.M."/>
            <person name="Kovalovszki A."/>
            <person name="Ziels R.M."/>
            <person name="Maus I."/>
            <person name="Zhu X."/>
            <person name="Kougias P.G."/>
            <person name="Basile A."/>
            <person name="Luo G."/>
            <person name="Schluter A."/>
            <person name="Konstantinidis K.T."/>
            <person name="Angelidaki I."/>
        </authorList>
    </citation>
    <scope>NUCLEOTIDE SEQUENCE [LARGE SCALE GENOMIC DNA]</scope>
    <source>
        <strain evidence="2">AS15tlH2ME_198</strain>
    </source>
</reference>
<accession>A0A7X6PM23</accession>
<gene>
    <name evidence="2" type="ORF">GX859_03380</name>
</gene>